<comment type="similarity">
    <text evidence="6">Belongs to the methyltransferase superfamily. RsmI family.</text>
</comment>
<dbReference type="HAMAP" id="MF_01877">
    <property type="entry name" value="16SrRNA_methyltr_I"/>
    <property type="match status" value="1"/>
</dbReference>
<dbReference type="InterPro" id="IPR014777">
    <property type="entry name" value="4pyrrole_Mease_sub1"/>
</dbReference>
<comment type="caution">
    <text evidence="8">The sequence shown here is derived from an EMBL/GenBank/DDBJ whole genome shotgun (WGS) entry which is preliminary data.</text>
</comment>
<keyword evidence="5 6" id="KW-0949">S-adenosyl-L-methionine</keyword>
<dbReference type="PIRSF" id="PIRSF005917">
    <property type="entry name" value="MTase_YraL"/>
    <property type="match status" value="1"/>
</dbReference>
<dbReference type="GO" id="GO:0005737">
    <property type="term" value="C:cytoplasm"/>
    <property type="evidence" value="ECO:0007669"/>
    <property type="project" value="UniProtKB-SubCell"/>
</dbReference>
<evidence type="ECO:0000313" key="8">
    <source>
        <dbReference type="EMBL" id="HIZ90241.1"/>
    </source>
</evidence>
<reference evidence="8" key="1">
    <citation type="journal article" date="2021" name="PeerJ">
        <title>Extensive microbial diversity within the chicken gut microbiome revealed by metagenomics and culture.</title>
        <authorList>
            <person name="Gilroy R."/>
            <person name="Ravi A."/>
            <person name="Getino M."/>
            <person name="Pursley I."/>
            <person name="Horton D.L."/>
            <person name="Alikhan N.F."/>
            <person name="Baker D."/>
            <person name="Gharbi K."/>
            <person name="Hall N."/>
            <person name="Watson M."/>
            <person name="Adriaenssens E.M."/>
            <person name="Foster-Nyarko E."/>
            <person name="Jarju S."/>
            <person name="Secka A."/>
            <person name="Antonio M."/>
            <person name="Oren A."/>
            <person name="Chaudhuri R.R."/>
            <person name="La Ragione R."/>
            <person name="Hildebrand F."/>
            <person name="Pallen M.J."/>
        </authorList>
    </citation>
    <scope>NUCLEOTIDE SEQUENCE</scope>
    <source>
        <strain evidence="8">ChiW4-1371</strain>
    </source>
</reference>
<keyword evidence="1 6" id="KW-0963">Cytoplasm</keyword>
<dbReference type="GO" id="GO:0070677">
    <property type="term" value="F:rRNA (cytosine-2'-O-)-methyltransferase activity"/>
    <property type="evidence" value="ECO:0007669"/>
    <property type="project" value="UniProtKB-UniRule"/>
</dbReference>
<dbReference type="EMBL" id="DXAQ01000147">
    <property type="protein sequence ID" value="HIZ90241.1"/>
    <property type="molecule type" value="Genomic_DNA"/>
</dbReference>
<dbReference type="CDD" id="cd11648">
    <property type="entry name" value="RsmI"/>
    <property type="match status" value="1"/>
</dbReference>
<feature type="domain" description="Tetrapyrrole methylase" evidence="7">
    <location>
        <begin position="1"/>
        <end position="196"/>
    </location>
</feature>
<dbReference type="PANTHER" id="PTHR46111:SF1">
    <property type="entry name" value="RIBOSOMAL RNA SMALL SUBUNIT METHYLTRANSFERASE I"/>
    <property type="match status" value="1"/>
</dbReference>
<gene>
    <name evidence="6 8" type="primary">rsmI</name>
    <name evidence="8" type="ORF">H9804_09870</name>
</gene>
<evidence type="ECO:0000256" key="5">
    <source>
        <dbReference type="ARBA" id="ARBA00022691"/>
    </source>
</evidence>
<accession>A0A9D2GVY1</accession>
<evidence type="ECO:0000256" key="3">
    <source>
        <dbReference type="ARBA" id="ARBA00022603"/>
    </source>
</evidence>
<comment type="subcellular location">
    <subcellularLocation>
        <location evidence="6">Cytoplasm</location>
    </subcellularLocation>
</comment>
<reference evidence="8" key="2">
    <citation type="submission" date="2021-04" db="EMBL/GenBank/DDBJ databases">
        <authorList>
            <person name="Gilroy R."/>
        </authorList>
    </citation>
    <scope>NUCLEOTIDE SEQUENCE</scope>
    <source>
        <strain evidence="8">ChiW4-1371</strain>
    </source>
</reference>
<comment type="function">
    <text evidence="6">Catalyzes the 2'-O-methylation of the ribose of cytidine 1402 (C1402) in 16S rRNA.</text>
</comment>
<keyword evidence="4 6" id="KW-0808">Transferase</keyword>
<sequence>MLYIVGTPIGNLSDLSKRAVEVLSSVDIIFAEDTRTALSLLSSQGIKKPCKSYYKDNEKTASNSIIECLLNGDNVALISEAGMPCISDPGAYVVKEVIEKGIPFEIVQGPTALIHGLIASGFSGGSFYFHGFLPHKEKEKIKEIESLLHIKAPIIFYESPYRVKETVNILLDYFPAPISLTREATKVYEETIFINNKEEIENITVKGEFVVTVNNSLKENNEDDNKISLNYEKIIKELISENVSSKDILKMMKALGLKRNDAYNLINKLQD</sequence>
<dbReference type="InterPro" id="IPR008189">
    <property type="entry name" value="rRNA_ssu_MeTfrase_I"/>
</dbReference>
<dbReference type="SUPFAM" id="SSF53790">
    <property type="entry name" value="Tetrapyrrole methylase"/>
    <property type="match status" value="1"/>
</dbReference>
<evidence type="ECO:0000256" key="6">
    <source>
        <dbReference type="HAMAP-Rule" id="MF_01877"/>
    </source>
</evidence>
<protein>
    <recommendedName>
        <fullName evidence="6">Ribosomal RNA small subunit methyltransferase I</fullName>
        <ecNumber evidence="6">2.1.1.198</ecNumber>
    </recommendedName>
    <alternativeName>
        <fullName evidence="6">16S rRNA 2'-O-ribose C1402 methyltransferase</fullName>
    </alternativeName>
    <alternativeName>
        <fullName evidence="6">rRNA (cytidine-2'-O-)-methyltransferase RsmI</fullName>
    </alternativeName>
</protein>
<dbReference type="NCBIfam" id="TIGR00096">
    <property type="entry name" value="16S rRNA (cytidine(1402)-2'-O)-methyltransferase"/>
    <property type="match status" value="1"/>
</dbReference>
<dbReference type="EC" id="2.1.1.198" evidence="6"/>
<proteinExistence type="inferred from homology"/>
<dbReference type="Gene3D" id="3.30.950.10">
    <property type="entry name" value="Methyltransferase, Cobalt-precorrin-4 Transmethylase, Domain 2"/>
    <property type="match status" value="1"/>
</dbReference>
<name>A0A9D2GVY1_9BACT</name>
<keyword evidence="2 6" id="KW-0698">rRNA processing</keyword>
<dbReference type="InterPro" id="IPR014776">
    <property type="entry name" value="4pyrrole_Mease_sub2"/>
</dbReference>
<comment type="catalytic activity">
    <reaction evidence="6">
        <text>cytidine(1402) in 16S rRNA + S-adenosyl-L-methionine = 2'-O-methylcytidine(1402) in 16S rRNA + S-adenosyl-L-homocysteine + H(+)</text>
        <dbReference type="Rhea" id="RHEA:42924"/>
        <dbReference type="Rhea" id="RHEA-COMP:10285"/>
        <dbReference type="Rhea" id="RHEA-COMP:10286"/>
        <dbReference type="ChEBI" id="CHEBI:15378"/>
        <dbReference type="ChEBI" id="CHEBI:57856"/>
        <dbReference type="ChEBI" id="CHEBI:59789"/>
        <dbReference type="ChEBI" id="CHEBI:74495"/>
        <dbReference type="ChEBI" id="CHEBI:82748"/>
        <dbReference type="EC" id="2.1.1.198"/>
    </reaction>
</comment>
<evidence type="ECO:0000256" key="2">
    <source>
        <dbReference type="ARBA" id="ARBA00022552"/>
    </source>
</evidence>
<dbReference type="Proteomes" id="UP000824176">
    <property type="component" value="Unassembled WGS sequence"/>
</dbReference>
<dbReference type="Gene3D" id="3.40.1010.10">
    <property type="entry name" value="Cobalt-precorrin-4 Transmethylase, Domain 1"/>
    <property type="match status" value="1"/>
</dbReference>
<organism evidence="8 9">
    <name type="scientific">Candidatus Mucispirillum faecigallinarum</name>
    <dbReference type="NCBI Taxonomy" id="2838699"/>
    <lineage>
        <taxon>Bacteria</taxon>
        <taxon>Pseudomonadati</taxon>
        <taxon>Deferribacterota</taxon>
        <taxon>Deferribacteres</taxon>
        <taxon>Deferribacterales</taxon>
        <taxon>Mucispirillaceae</taxon>
        <taxon>Mucispirillum</taxon>
    </lineage>
</organism>
<dbReference type="Pfam" id="PF00590">
    <property type="entry name" value="TP_methylase"/>
    <property type="match status" value="1"/>
</dbReference>
<evidence type="ECO:0000256" key="1">
    <source>
        <dbReference type="ARBA" id="ARBA00022490"/>
    </source>
</evidence>
<dbReference type="InterPro" id="IPR000878">
    <property type="entry name" value="4pyrrol_Mease"/>
</dbReference>
<evidence type="ECO:0000259" key="7">
    <source>
        <dbReference type="Pfam" id="PF00590"/>
    </source>
</evidence>
<evidence type="ECO:0000313" key="9">
    <source>
        <dbReference type="Proteomes" id="UP000824176"/>
    </source>
</evidence>
<evidence type="ECO:0000256" key="4">
    <source>
        <dbReference type="ARBA" id="ARBA00022679"/>
    </source>
</evidence>
<keyword evidence="3 6" id="KW-0489">Methyltransferase</keyword>
<dbReference type="AlphaFoldDB" id="A0A9D2GVY1"/>
<dbReference type="PANTHER" id="PTHR46111">
    <property type="entry name" value="RIBOSOMAL RNA SMALL SUBUNIT METHYLTRANSFERASE I"/>
    <property type="match status" value="1"/>
</dbReference>
<dbReference type="InterPro" id="IPR035996">
    <property type="entry name" value="4pyrrol_Methylase_sf"/>
</dbReference>